<dbReference type="EMBL" id="NNRM01000015">
    <property type="protein sequence ID" value="OYR28420.1"/>
    <property type="molecule type" value="Genomic_DNA"/>
</dbReference>
<comment type="caution">
    <text evidence="2">The sequence shown here is derived from an EMBL/GenBank/DDBJ whole genome shotgun (WGS) entry which is preliminary data.</text>
</comment>
<dbReference type="GO" id="GO:0006465">
    <property type="term" value="P:signal peptide processing"/>
    <property type="evidence" value="ECO:0007669"/>
    <property type="project" value="InterPro"/>
</dbReference>
<gene>
    <name evidence="2" type="ORF">CEV34_1214</name>
</gene>
<dbReference type="AlphaFoldDB" id="A0A256GN82"/>
<evidence type="ECO:0000313" key="2">
    <source>
        <dbReference type="EMBL" id="OYR28420.1"/>
    </source>
</evidence>
<dbReference type="Gene3D" id="2.10.109.10">
    <property type="entry name" value="Umud Fragment, subunit A"/>
    <property type="match status" value="1"/>
</dbReference>
<evidence type="ECO:0000313" key="3">
    <source>
        <dbReference type="Proteomes" id="UP000216188"/>
    </source>
</evidence>
<dbReference type="Pfam" id="PF10502">
    <property type="entry name" value="Peptidase_S26"/>
    <property type="match status" value="1"/>
</dbReference>
<organism evidence="2 3">
    <name type="scientific">Brucella pseudogrignonensis</name>
    <dbReference type="NCBI Taxonomy" id="419475"/>
    <lineage>
        <taxon>Bacteria</taxon>
        <taxon>Pseudomonadati</taxon>
        <taxon>Pseudomonadota</taxon>
        <taxon>Alphaproteobacteria</taxon>
        <taxon>Hyphomicrobiales</taxon>
        <taxon>Brucellaceae</taxon>
        <taxon>Brucella/Ochrobactrum group</taxon>
        <taxon>Brucella</taxon>
    </lineage>
</organism>
<proteinExistence type="predicted"/>
<keyword evidence="3" id="KW-1185">Reference proteome</keyword>
<dbReference type="InterPro" id="IPR036286">
    <property type="entry name" value="LexA/Signal_pep-like_sf"/>
</dbReference>
<sequence>MTRLDYLALTAFGVLGIALASATPLPMKLVWNATASEPVGFYTIDPVGRLEVPDLVVVMPPEPVALFIVERGYVARDVPLLKRVLGLPGQRVCRSGRAISVDDVPLGDALDRDSQGRDLPVWQGCRRIGDGELFLMNHEVADSLDGRYFGPLPATAVIGRATPLLTDDDGEGRFVWRAPTR</sequence>
<name>A0A256GN82_9HYPH</name>
<evidence type="ECO:0000259" key="1">
    <source>
        <dbReference type="Pfam" id="PF10502"/>
    </source>
</evidence>
<dbReference type="InterPro" id="IPR019533">
    <property type="entry name" value="Peptidase_S26"/>
</dbReference>
<feature type="domain" description="Peptidase S26" evidence="1">
    <location>
        <begin position="24"/>
        <end position="162"/>
    </location>
</feature>
<reference evidence="2 3" key="1">
    <citation type="submission" date="2017-07" db="EMBL/GenBank/DDBJ databases">
        <title>Phylogenetic study on the rhizospheric bacterium Ochrobactrum sp. A44.</title>
        <authorList>
            <person name="Krzyzanowska D.M."/>
            <person name="Ossowicki A."/>
            <person name="Rajewska M."/>
            <person name="Maciag T."/>
            <person name="Kaczynski Z."/>
            <person name="Czerwicka M."/>
            <person name="Jafra S."/>
        </authorList>
    </citation>
    <scope>NUCLEOTIDE SEQUENCE [LARGE SCALE GENOMIC DNA]</scope>
    <source>
        <strain evidence="2 3">CCUG 30717</strain>
    </source>
</reference>
<accession>A0A256GN82</accession>
<dbReference type="GO" id="GO:0004252">
    <property type="term" value="F:serine-type endopeptidase activity"/>
    <property type="evidence" value="ECO:0007669"/>
    <property type="project" value="InterPro"/>
</dbReference>
<dbReference type="RefSeq" id="WP_094543429.1">
    <property type="nucleotide sequence ID" value="NZ_JBHEEM010000016.1"/>
</dbReference>
<dbReference type="SUPFAM" id="SSF51306">
    <property type="entry name" value="LexA/Signal peptidase"/>
    <property type="match status" value="1"/>
</dbReference>
<dbReference type="Proteomes" id="UP000216188">
    <property type="component" value="Unassembled WGS sequence"/>
</dbReference>
<protein>
    <submittedName>
        <fullName evidence="2">Signal peptidase, peptidase S26 family protein</fullName>
    </submittedName>
</protein>